<gene>
    <name evidence="8" type="ORF">PsYK624_104210</name>
</gene>
<accession>A0A9P3GEK6</accession>
<feature type="region of interest" description="Disordered" evidence="6">
    <location>
        <begin position="50"/>
        <end position="133"/>
    </location>
</feature>
<dbReference type="InterPro" id="IPR049481">
    <property type="entry name" value="SMN_G2-BD"/>
</dbReference>
<reference evidence="8 9" key="1">
    <citation type="submission" date="2021-08" db="EMBL/GenBank/DDBJ databases">
        <title>Draft Genome Sequence of Phanerochaete sordida strain YK-624.</title>
        <authorList>
            <person name="Mori T."/>
            <person name="Dohra H."/>
            <person name="Suzuki T."/>
            <person name="Kawagishi H."/>
            <person name="Hirai H."/>
        </authorList>
    </citation>
    <scope>NUCLEOTIDE SEQUENCE [LARGE SCALE GENOMIC DNA]</scope>
    <source>
        <strain evidence="8 9">YK-624</strain>
    </source>
</reference>
<keyword evidence="4" id="KW-0508">mRNA splicing</keyword>
<sequence>MNYGSDAAGAPENGEYAEEEEEESRDLTHEEIWDDSALIDAWNSATAEYEAYHGKGKSWKDEPVKKSPLWYNVPPSPSQLANGKGKAKQTNGATAAPANDGSDSKPLDFNTFVPSHDPSLAANGGAEQAEAHAAEYPQSYLPASSGAVVGQDEAFEKALNAMYWSGYWTAVYHYHRQQQSPGGPAQADEEAEEEGEEAGEGDAAMDDLIDTQR</sequence>
<evidence type="ECO:0000313" key="8">
    <source>
        <dbReference type="EMBL" id="GJE94252.1"/>
    </source>
</evidence>
<feature type="compositionally biased region" description="Basic and acidic residues" evidence="6">
    <location>
        <begin position="50"/>
        <end position="65"/>
    </location>
</feature>
<keyword evidence="5" id="KW-0539">Nucleus</keyword>
<keyword evidence="3" id="KW-0507">mRNA processing</keyword>
<dbReference type="CDD" id="cd22852">
    <property type="entry name" value="SMN_C"/>
    <property type="match status" value="1"/>
</dbReference>
<feature type="region of interest" description="Disordered" evidence="6">
    <location>
        <begin position="1"/>
        <end position="32"/>
    </location>
</feature>
<evidence type="ECO:0000256" key="1">
    <source>
        <dbReference type="ARBA" id="ARBA00004123"/>
    </source>
</evidence>
<dbReference type="PANTHER" id="PTHR39267">
    <property type="entry name" value="SURVIVAL MOTOR NEURON-LIKE PROTEIN 1"/>
    <property type="match status" value="1"/>
</dbReference>
<dbReference type="EMBL" id="BPQB01000038">
    <property type="protein sequence ID" value="GJE94252.1"/>
    <property type="molecule type" value="Genomic_DNA"/>
</dbReference>
<evidence type="ECO:0000256" key="3">
    <source>
        <dbReference type="ARBA" id="ARBA00022664"/>
    </source>
</evidence>
<evidence type="ECO:0000256" key="5">
    <source>
        <dbReference type="ARBA" id="ARBA00023242"/>
    </source>
</evidence>
<comment type="similarity">
    <text evidence="2">Belongs to the SMN family.</text>
</comment>
<dbReference type="GO" id="GO:0008380">
    <property type="term" value="P:RNA splicing"/>
    <property type="evidence" value="ECO:0007669"/>
    <property type="project" value="UniProtKB-KW"/>
</dbReference>
<dbReference type="AlphaFoldDB" id="A0A9P3GEK6"/>
<protein>
    <recommendedName>
        <fullName evidence="7">Survival Motor Neuron Gemin2-binding domain-containing protein</fullName>
    </recommendedName>
</protein>
<keyword evidence="9" id="KW-1185">Reference proteome</keyword>
<dbReference type="OrthoDB" id="197400at2759"/>
<dbReference type="CDD" id="cd22851">
    <property type="entry name" value="SMN_N"/>
    <property type="match status" value="1"/>
</dbReference>
<evidence type="ECO:0000256" key="2">
    <source>
        <dbReference type="ARBA" id="ARBA00005371"/>
    </source>
</evidence>
<proteinExistence type="inferred from homology"/>
<dbReference type="Proteomes" id="UP000703269">
    <property type="component" value="Unassembled WGS sequence"/>
</dbReference>
<evidence type="ECO:0000259" key="7">
    <source>
        <dbReference type="Pfam" id="PF20636"/>
    </source>
</evidence>
<dbReference type="PANTHER" id="PTHR39267:SF1">
    <property type="entry name" value="SURVIVAL MOTOR NEURON PROTEIN"/>
    <property type="match status" value="1"/>
</dbReference>
<evidence type="ECO:0000313" key="9">
    <source>
        <dbReference type="Proteomes" id="UP000703269"/>
    </source>
</evidence>
<feature type="domain" description="Survival Motor Neuron Gemin2-binding" evidence="7">
    <location>
        <begin position="30"/>
        <end position="46"/>
    </location>
</feature>
<dbReference type="InterPro" id="IPR040424">
    <property type="entry name" value="Smn1"/>
</dbReference>
<dbReference type="Pfam" id="PF20636">
    <property type="entry name" value="SMN_G2-BD"/>
    <property type="match status" value="1"/>
</dbReference>
<dbReference type="InterPro" id="IPR047313">
    <property type="entry name" value="SMN_C"/>
</dbReference>
<evidence type="ECO:0000256" key="6">
    <source>
        <dbReference type="SAM" id="MobiDB-lite"/>
    </source>
</evidence>
<comment type="subcellular location">
    <subcellularLocation>
        <location evidence="1">Nucleus</location>
    </subcellularLocation>
</comment>
<name>A0A9P3GEK6_9APHY</name>
<evidence type="ECO:0000256" key="4">
    <source>
        <dbReference type="ARBA" id="ARBA00023187"/>
    </source>
</evidence>
<feature type="compositionally biased region" description="Acidic residues" evidence="6">
    <location>
        <begin position="187"/>
        <end position="213"/>
    </location>
</feature>
<dbReference type="GO" id="GO:0006397">
    <property type="term" value="P:mRNA processing"/>
    <property type="evidence" value="ECO:0007669"/>
    <property type="project" value="UniProtKB-KW"/>
</dbReference>
<organism evidence="8 9">
    <name type="scientific">Phanerochaete sordida</name>
    <dbReference type="NCBI Taxonomy" id="48140"/>
    <lineage>
        <taxon>Eukaryota</taxon>
        <taxon>Fungi</taxon>
        <taxon>Dikarya</taxon>
        <taxon>Basidiomycota</taxon>
        <taxon>Agaricomycotina</taxon>
        <taxon>Agaricomycetes</taxon>
        <taxon>Polyporales</taxon>
        <taxon>Phanerochaetaceae</taxon>
        <taxon>Phanerochaete</taxon>
    </lineage>
</organism>
<dbReference type="GO" id="GO:0005634">
    <property type="term" value="C:nucleus"/>
    <property type="evidence" value="ECO:0007669"/>
    <property type="project" value="UniProtKB-SubCell"/>
</dbReference>
<feature type="compositionally biased region" description="Acidic residues" evidence="6">
    <location>
        <begin position="15"/>
        <end position="24"/>
    </location>
</feature>
<comment type="caution">
    <text evidence="8">The sequence shown here is derived from an EMBL/GenBank/DDBJ whole genome shotgun (WGS) entry which is preliminary data.</text>
</comment>
<feature type="region of interest" description="Disordered" evidence="6">
    <location>
        <begin position="176"/>
        <end position="213"/>
    </location>
</feature>